<dbReference type="Gene3D" id="1.20.1250.20">
    <property type="entry name" value="MFS general substrate transporter like domains"/>
    <property type="match status" value="1"/>
</dbReference>
<comment type="subcellular location">
    <subcellularLocation>
        <location evidence="1">Cell membrane</location>
        <topology evidence="1">Multi-pass membrane protein</topology>
    </subcellularLocation>
</comment>
<dbReference type="SUPFAM" id="SSF103473">
    <property type="entry name" value="MFS general substrate transporter"/>
    <property type="match status" value="1"/>
</dbReference>
<evidence type="ECO:0000256" key="1">
    <source>
        <dbReference type="ARBA" id="ARBA00004651"/>
    </source>
</evidence>
<dbReference type="GO" id="GO:0022857">
    <property type="term" value="F:transmembrane transporter activity"/>
    <property type="evidence" value="ECO:0007669"/>
    <property type="project" value="InterPro"/>
</dbReference>
<feature type="transmembrane region" description="Helical" evidence="6">
    <location>
        <begin position="43"/>
        <end position="65"/>
    </location>
</feature>
<comment type="caution">
    <text evidence="7">The sequence shown here is derived from an EMBL/GenBank/DDBJ whole genome shotgun (WGS) entry which is preliminary data.</text>
</comment>
<evidence type="ECO:0000256" key="6">
    <source>
        <dbReference type="SAM" id="Phobius"/>
    </source>
</evidence>
<evidence type="ECO:0000313" key="8">
    <source>
        <dbReference type="Proteomes" id="UP000282028"/>
    </source>
</evidence>
<dbReference type="Pfam" id="PF07690">
    <property type="entry name" value="MFS_1"/>
    <property type="match status" value="1"/>
</dbReference>
<feature type="transmembrane region" description="Helical" evidence="6">
    <location>
        <begin position="77"/>
        <end position="96"/>
    </location>
</feature>
<gene>
    <name evidence="7" type="ORF">EDM52_02205</name>
</gene>
<evidence type="ECO:0000313" key="7">
    <source>
        <dbReference type="EMBL" id="RNB76629.1"/>
    </source>
</evidence>
<keyword evidence="8" id="KW-1185">Reference proteome</keyword>
<evidence type="ECO:0000256" key="3">
    <source>
        <dbReference type="ARBA" id="ARBA00022692"/>
    </source>
</evidence>
<dbReference type="Proteomes" id="UP000282028">
    <property type="component" value="Unassembled WGS sequence"/>
</dbReference>
<dbReference type="InterPro" id="IPR036259">
    <property type="entry name" value="MFS_trans_sf"/>
</dbReference>
<dbReference type="GO" id="GO:0005886">
    <property type="term" value="C:plasma membrane"/>
    <property type="evidence" value="ECO:0007669"/>
    <property type="project" value="UniProtKB-SubCell"/>
</dbReference>
<dbReference type="AlphaFoldDB" id="A0A3M8CM20"/>
<reference evidence="7 8" key="1">
    <citation type="submission" date="2018-10" db="EMBL/GenBank/DDBJ databases">
        <title>Phylogenomics of Brevibacillus.</title>
        <authorList>
            <person name="Dunlap C."/>
        </authorList>
    </citation>
    <scope>NUCLEOTIDE SEQUENCE [LARGE SCALE GENOMIC DNA]</scope>
    <source>
        <strain evidence="7 8">JCM 12215</strain>
    </source>
</reference>
<organism evidence="7 8">
    <name type="scientific">Brevibacillus invocatus</name>
    <dbReference type="NCBI Taxonomy" id="173959"/>
    <lineage>
        <taxon>Bacteria</taxon>
        <taxon>Bacillati</taxon>
        <taxon>Bacillota</taxon>
        <taxon>Bacilli</taxon>
        <taxon>Bacillales</taxon>
        <taxon>Paenibacillaceae</taxon>
        <taxon>Brevibacillus</taxon>
    </lineage>
</organism>
<dbReference type="EMBL" id="RHHR01000005">
    <property type="protein sequence ID" value="RNB76629.1"/>
    <property type="molecule type" value="Genomic_DNA"/>
</dbReference>
<protein>
    <submittedName>
        <fullName evidence="7">MFS transporter</fullName>
    </submittedName>
</protein>
<dbReference type="OrthoDB" id="9775268at2"/>
<accession>A0A3M8CM20</accession>
<dbReference type="InterPro" id="IPR011701">
    <property type="entry name" value="MFS"/>
</dbReference>
<name>A0A3M8CM20_9BACL</name>
<sequence length="200" mass="22625">MGNISLIIWLLYVFYRAKKSPINHRGVTNVKEVFRNRNFRKLFFSNLFSGSGQGMTIIGISWYLVESTGSASLLGSTMLISSILTLLMGPYLGTWIDRFSRKTILQMEQLGDVRLYPSWLFGVFGECITNGCWLLFFFATTCMSQIHEPTLTAFVQETSDQKHYKTINSLLEVQNQIALVLAGAFAGMLLDKYGLHLVIL</sequence>
<evidence type="ECO:0000256" key="4">
    <source>
        <dbReference type="ARBA" id="ARBA00022989"/>
    </source>
</evidence>
<feature type="transmembrane region" description="Helical" evidence="6">
    <location>
        <begin position="116"/>
        <end position="139"/>
    </location>
</feature>
<keyword evidence="4 6" id="KW-1133">Transmembrane helix</keyword>
<keyword evidence="3 6" id="KW-0812">Transmembrane</keyword>
<dbReference type="PANTHER" id="PTHR23513">
    <property type="entry name" value="INTEGRAL MEMBRANE EFFLUX PROTEIN-RELATED"/>
    <property type="match status" value="1"/>
</dbReference>
<proteinExistence type="predicted"/>
<evidence type="ECO:0000256" key="5">
    <source>
        <dbReference type="ARBA" id="ARBA00023136"/>
    </source>
</evidence>
<keyword evidence="5 6" id="KW-0472">Membrane</keyword>
<evidence type="ECO:0000256" key="2">
    <source>
        <dbReference type="ARBA" id="ARBA00022475"/>
    </source>
</evidence>
<keyword evidence="2" id="KW-1003">Cell membrane</keyword>
<dbReference type="PANTHER" id="PTHR23513:SF11">
    <property type="entry name" value="STAPHYLOFERRIN A TRANSPORTER"/>
    <property type="match status" value="1"/>
</dbReference>